<dbReference type="EMBL" id="LT855380">
    <property type="protein sequence ID" value="SMS07979.1"/>
    <property type="molecule type" value="Genomic_DNA"/>
</dbReference>
<dbReference type="GeneID" id="47762051"/>
<dbReference type="AlphaFoldDB" id="A0A1Y6JDQ4"/>
<dbReference type="Proteomes" id="UP000196842">
    <property type="component" value="Chromosome I"/>
</dbReference>
<gene>
    <name evidence="1" type="ORF">CFBP1590_0394</name>
</gene>
<reference evidence="1 2" key="1">
    <citation type="submission" date="2017-05" db="EMBL/GenBank/DDBJ databases">
        <authorList>
            <person name="Song R."/>
            <person name="Chenine A.L."/>
            <person name="Ruprecht R.M."/>
        </authorList>
    </citation>
    <scope>NUCLEOTIDE SEQUENCE [LARGE SCALE GENOMIC DNA]</scope>
    <source>
        <strain evidence="1 2">CFBP 1590</strain>
    </source>
</reference>
<dbReference type="RefSeq" id="WP_088234357.1">
    <property type="nucleotide sequence ID" value="NZ_LT855380.1"/>
</dbReference>
<accession>A0A1Y6JDQ4</accession>
<dbReference type="KEGG" id="pvd:CFBP1590_0394"/>
<organism evidence="1 2">
    <name type="scientific">Pseudomonas viridiflava</name>
    <name type="common">Phytomonas viridiflava</name>
    <dbReference type="NCBI Taxonomy" id="33069"/>
    <lineage>
        <taxon>Bacteria</taxon>
        <taxon>Pseudomonadati</taxon>
        <taxon>Pseudomonadota</taxon>
        <taxon>Gammaproteobacteria</taxon>
        <taxon>Pseudomonadales</taxon>
        <taxon>Pseudomonadaceae</taxon>
        <taxon>Pseudomonas</taxon>
    </lineage>
</organism>
<protein>
    <recommendedName>
        <fullName evidence="3">Swt1-like HEPN domain-containing protein</fullName>
    </recommendedName>
</protein>
<name>A0A1Y6JDQ4_PSEVI</name>
<sequence>MRRLIDDAIKEHYDGMLSRLPMKKDSLTKATARRALEPLRYPRDVDALLFDDLIAIICHPQQYPHFRDALSGAFENGENEARTYLNRIVDARNPLSHANEITSHQALRVACYSTDVIDSLKAYYKRINMAEAYNAPSIIRIWDDQANAGDATQLPTNGAVRYFDFKRTQLRPGDVLQLEVQPDESFPEDSYDILWVVNNVSTPQRGTGRIFTVTLENQHVSASGFMVSVEMTSNKNWHRYGNVDDRIMLQYSILPPV</sequence>
<evidence type="ECO:0000313" key="1">
    <source>
        <dbReference type="EMBL" id="SMS07979.1"/>
    </source>
</evidence>
<evidence type="ECO:0008006" key="3">
    <source>
        <dbReference type="Google" id="ProtNLM"/>
    </source>
</evidence>
<evidence type="ECO:0000313" key="2">
    <source>
        <dbReference type="Proteomes" id="UP000196842"/>
    </source>
</evidence>
<proteinExistence type="predicted"/>